<dbReference type="EMBL" id="OU015567">
    <property type="protein sequence ID" value="CAG5111317.1"/>
    <property type="molecule type" value="Genomic_DNA"/>
</dbReference>
<organism evidence="9 10">
    <name type="scientific">Oikopleura dioica</name>
    <name type="common">Tunicate</name>
    <dbReference type="NCBI Taxonomy" id="34765"/>
    <lineage>
        <taxon>Eukaryota</taxon>
        <taxon>Metazoa</taxon>
        <taxon>Chordata</taxon>
        <taxon>Tunicata</taxon>
        <taxon>Appendicularia</taxon>
        <taxon>Copelata</taxon>
        <taxon>Oikopleuridae</taxon>
        <taxon>Oikopleura</taxon>
    </lineage>
</organism>
<feature type="compositionally biased region" description="Polar residues" evidence="7">
    <location>
        <begin position="228"/>
        <end position="237"/>
    </location>
</feature>
<gene>
    <name evidence="9" type="ORF">OKIOD_LOCUS14403</name>
</gene>
<evidence type="ECO:0000256" key="3">
    <source>
        <dbReference type="ARBA" id="ARBA00022741"/>
    </source>
</evidence>
<keyword evidence="1" id="KW-0723">Serine/threonine-protein kinase</keyword>
<keyword evidence="2" id="KW-0808">Transferase</keyword>
<dbReference type="InterPro" id="IPR000719">
    <property type="entry name" value="Prot_kinase_dom"/>
</dbReference>
<dbReference type="InterPro" id="IPR011009">
    <property type="entry name" value="Kinase-like_dom_sf"/>
</dbReference>
<feature type="compositionally biased region" description="Basic and acidic residues" evidence="7">
    <location>
        <begin position="213"/>
        <end position="227"/>
    </location>
</feature>
<evidence type="ECO:0000256" key="6">
    <source>
        <dbReference type="PROSITE-ProRule" id="PRU10141"/>
    </source>
</evidence>
<dbReference type="PROSITE" id="PS50011">
    <property type="entry name" value="PROTEIN_KINASE_DOM"/>
    <property type="match status" value="1"/>
</dbReference>
<feature type="compositionally biased region" description="Polar residues" evidence="7">
    <location>
        <begin position="26"/>
        <end position="38"/>
    </location>
</feature>
<evidence type="ECO:0000313" key="10">
    <source>
        <dbReference type="Proteomes" id="UP001158576"/>
    </source>
</evidence>
<keyword evidence="10" id="KW-1185">Reference proteome</keyword>
<evidence type="ECO:0000256" key="2">
    <source>
        <dbReference type="ARBA" id="ARBA00022679"/>
    </source>
</evidence>
<dbReference type="Gene3D" id="3.30.200.20">
    <property type="entry name" value="Phosphorylase Kinase, domain 1"/>
    <property type="match status" value="1"/>
</dbReference>
<protein>
    <submittedName>
        <fullName evidence="9">Oidioi.mRNA.OKI2018_I69.chr2.g5638.t1.cds</fullName>
    </submittedName>
</protein>
<feature type="region of interest" description="Disordered" evidence="7">
    <location>
        <begin position="302"/>
        <end position="332"/>
    </location>
</feature>
<evidence type="ECO:0000259" key="8">
    <source>
        <dbReference type="PROSITE" id="PS50011"/>
    </source>
</evidence>
<feature type="region of interest" description="Disordered" evidence="7">
    <location>
        <begin position="1"/>
        <end position="38"/>
    </location>
</feature>
<dbReference type="SUPFAM" id="SSF56112">
    <property type="entry name" value="Protein kinase-like (PK-like)"/>
    <property type="match status" value="1"/>
</dbReference>
<name>A0ABN7T7I1_OIKDI</name>
<feature type="domain" description="Protein kinase" evidence="8">
    <location>
        <begin position="341"/>
        <end position="617"/>
    </location>
</feature>
<dbReference type="InterPro" id="IPR008271">
    <property type="entry name" value="Ser/Thr_kinase_AS"/>
</dbReference>
<reference evidence="9 10" key="1">
    <citation type="submission" date="2021-04" db="EMBL/GenBank/DDBJ databases">
        <authorList>
            <person name="Bliznina A."/>
        </authorList>
    </citation>
    <scope>NUCLEOTIDE SEQUENCE [LARGE SCALE GENOMIC DNA]</scope>
</reference>
<evidence type="ECO:0000313" key="9">
    <source>
        <dbReference type="EMBL" id="CAG5111317.1"/>
    </source>
</evidence>
<dbReference type="PANTHER" id="PTHR22974">
    <property type="entry name" value="MIXED LINEAGE PROTEIN KINASE"/>
    <property type="match status" value="1"/>
</dbReference>
<feature type="compositionally biased region" description="Low complexity" evidence="7">
    <location>
        <begin position="309"/>
        <end position="332"/>
    </location>
</feature>
<evidence type="ECO:0000256" key="4">
    <source>
        <dbReference type="ARBA" id="ARBA00022777"/>
    </source>
</evidence>
<evidence type="ECO:0000256" key="5">
    <source>
        <dbReference type="ARBA" id="ARBA00022840"/>
    </source>
</evidence>
<keyword evidence="3 6" id="KW-0547">Nucleotide-binding</keyword>
<dbReference type="SMART" id="SM00220">
    <property type="entry name" value="S_TKc"/>
    <property type="match status" value="1"/>
</dbReference>
<feature type="binding site" evidence="6">
    <location>
        <position position="369"/>
    </location>
    <ligand>
        <name>ATP</name>
        <dbReference type="ChEBI" id="CHEBI:30616"/>
    </ligand>
</feature>
<dbReference type="Proteomes" id="UP001158576">
    <property type="component" value="Chromosome 2"/>
</dbReference>
<dbReference type="PANTHER" id="PTHR22974:SF21">
    <property type="entry name" value="DUAL SPECIFICITY PROTEIN KINASE TTK"/>
    <property type="match status" value="1"/>
</dbReference>
<keyword evidence="4" id="KW-0418">Kinase</keyword>
<evidence type="ECO:0000256" key="1">
    <source>
        <dbReference type="ARBA" id="ARBA00022527"/>
    </source>
</evidence>
<dbReference type="PROSITE" id="PS00108">
    <property type="entry name" value="PROTEIN_KINASE_ST"/>
    <property type="match status" value="1"/>
</dbReference>
<feature type="region of interest" description="Disordered" evidence="7">
    <location>
        <begin position="190"/>
        <end position="245"/>
    </location>
</feature>
<dbReference type="PROSITE" id="PS00107">
    <property type="entry name" value="PROTEIN_KINASE_ATP"/>
    <property type="match status" value="1"/>
</dbReference>
<evidence type="ECO:0000256" key="7">
    <source>
        <dbReference type="SAM" id="MobiDB-lite"/>
    </source>
</evidence>
<feature type="compositionally biased region" description="Polar residues" evidence="7">
    <location>
        <begin position="190"/>
        <end position="212"/>
    </location>
</feature>
<dbReference type="InterPro" id="IPR017441">
    <property type="entry name" value="Protein_kinase_ATP_BS"/>
</dbReference>
<proteinExistence type="predicted"/>
<dbReference type="Pfam" id="PF00069">
    <property type="entry name" value="Pkinase"/>
    <property type="match status" value="1"/>
</dbReference>
<sequence length="630" mass="71456">MNRLDETAQKESSTGKGLSDSGYKTEPNTSQGNATVTSEADIGMNYEEICKALAPEIRPEEYRRVTATVEPEVVEKDLFLQRIMINEALLPLRMMLPEGTSKTGLLLKNFRGLVETYPKVLSFYLPLLEIHRHRSERSKFRDILTEVKANLNSVIGIQRVCERIDARYFSKSSIISLNPETTINSIQHYSGNQSSGMRRSVFTSSSRLTHPSISRDESNPIKIRKTDQNSPKSNIQSPADKLPGKENVLAAGEVSRKSVTPEKIAVNDIKEEIKSKLAVPKVDPVEEKENIEVSRKKTSFKVPIQTPRSASASSSSHTPRAQQQQTTTRQTKTVQIKGKTYQILDKLGQGGFSKVYKCLDDHHGMCALKYVDLAKVDKNNLDGIKNEIYHLEKLQGKPNIIQLYGHDIQDSRNLFIILEYGEIDFQQYILRHPKLSPTDIKFFWKQMVTAVGVVHDCGIIHRDLKPCNFVLVQGEVKLIDFGIANSIETDVTSMASDMIGTLNYMSPEQLKETETGSKVVKVGKWTDTWSLGCILYLMAYGKLPFQEFKNQMMKIAKICDDSHVIDFPMHECLEIMPMLRQCLDRSPKSRPLPHEILSSFFYSANLVEKLKHVHSYMSDKELQQLYKMIT</sequence>
<dbReference type="Gene3D" id="1.10.510.10">
    <property type="entry name" value="Transferase(Phosphotransferase) domain 1"/>
    <property type="match status" value="1"/>
</dbReference>
<accession>A0ABN7T7I1</accession>
<keyword evidence="5 6" id="KW-0067">ATP-binding</keyword>